<protein>
    <submittedName>
        <fullName evidence="3">Glucose dehydrogenase</fullName>
    </submittedName>
</protein>
<dbReference type="Proteomes" id="UP000245168">
    <property type="component" value="Unassembled WGS sequence"/>
</dbReference>
<evidence type="ECO:0000259" key="2">
    <source>
        <dbReference type="Pfam" id="PF07995"/>
    </source>
</evidence>
<dbReference type="Pfam" id="PF07995">
    <property type="entry name" value="GSDH"/>
    <property type="match status" value="1"/>
</dbReference>
<organism evidence="3 4">
    <name type="scientific">Marinicauda salina</name>
    <dbReference type="NCBI Taxonomy" id="2135793"/>
    <lineage>
        <taxon>Bacteria</taxon>
        <taxon>Pseudomonadati</taxon>
        <taxon>Pseudomonadota</taxon>
        <taxon>Alphaproteobacteria</taxon>
        <taxon>Maricaulales</taxon>
        <taxon>Maricaulaceae</taxon>
        <taxon>Marinicauda</taxon>
    </lineage>
</organism>
<evidence type="ECO:0000313" key="3">
    <source>
        <dbReference type="EMBL" id="PWE18785.1"/>
    </source>
</evidence>
<comment type="caution">
    <text evidence="3">The sequence shown here is derived from an EMBL/GenBank/DDBJ whole genome shotgun (WGS) entry which is preliminary data.</text>
</comment>
<dbReference type="RefSeq" id="WP_109252059.1">
    <property type="nucleotide sequence ID" value="NZ_QEXV01000001.1"/>
</dbReference>
<feature type="chain" id="PRO_5015502260" evidence="1">
    <location>
        <begin position="21"/>
        <end position="381"/>
    </location>
</feature>
<dbReference type="InterPro" id="IPR011041">
    <property type="entry name" value="Quinoprot_gluc/sorb_DH_b-prop"/>
</dbReference>
<dbReference type="InterPro" id="IPR012938">
    <property type="entry name" value="Glc/Sorbosone_DH"/>
</dbReference>
<feature type="signal peptide" evidence="1">
    <location>
        <begin position="1"/>
        <end position="20"/>
    </location>
</feature>
<evidence type="ECO:0000313" key="4">
    <source>
        <dbReference type="Proteomes" id="UP000245168"/>
    </source>
</evidence>
<accession>A0A2U2BXP6</accession>
<evidence type="ECO:0000256" key="1">
    <source>
        <dbReference type="SAM" id="SignalP"/>
    </source>
</evidence>
<dbReference type="AlphaFoldDB" id="A0A2U2BXP6"/>
<gene>
    <name evidence="3" type="ORF">DDZ18_04115</name>
</gene>
<name>A0A2U2BXP6_9PROT</name>
<keyword evidence="1" id="KW-0732">Signal</keyword>
<dbReference type="EMBL" id="QEXV01000001">
    <property type="protein sequence ID" value="PWE18785.1"/>
    <property type="molecule type" value="Genomic_DNA"/>
</dbReference>
<dbReference type="Gene3D" id="2.120.10.30">
    <property type="entry name" value="TolB, C-terminal domain"/>
    <property type="match status" value="1"/>
</dbReference>
<dbReference type="SUPFAM" id="SSF50952">
    <property type="entry name" value="Soluble quinoprotein glucose dehydrogenase"/>
    <property type="match status" value="1"/>
</dbReference>
<dbReference type="OrthoDB" id="9770043at2"/>
<reference evidence="4" key="1">
    <citation type="submission" date="2018-05" db="EMBL/GenBank/DDBJ databases">
        <authorList>
            <person name="Liu B.-T."/>
        </authorList>
    </citation>
    <scope>NUCLEOTIDE SEQUENCE [LARGE SCALE GENOMIC DNA]</scope>
    <source>
        <strain evidence="4">WD6-1</strain>
    </source>
</reference>
<feature type="domain" description="Glucose/Sorbosone dehydrogenase" evidence="2">
    <location>
        <begin position="42"/>
        <end position="371"/>
    </location>
</feature>
<dbReference type="PANTHER" id="PTHR19328">
    <property type="entry name" value="HEDGEHOG-INTERACTING PROTEIN"/>
    <property type="match status" value="1"/>
</dbReference>
<sequence>MLRGSVSLIALACAAAPALAQEPVETEQATFAVETVAEGLGFPWSLAFLPDGGMLVTERDGRLRVIEADGTLREDPVAGLPDDLVVVNQGGLLEVALHPEFADNRLVYFSYSEGTEDANRTALARGRLNADMTALENVEDIFHVNFDKRRGLHFGGRILFEDSDTLLLTLGEGGIYTEEAQNPENHLGTVVRLNDDGSIPEDNPFVGPDGRADEIWTWGHRNVQGIDRNPATGSVWTHEHGARGGDEINILEAGANYGWPEATYGINYDGTVITENRELEGTAQPIWYWNPSIAPAGMAFYTGEAFEHWNGDLFVAALAGQQLQRLEVIDDRVISVEPLLEDMQARFRYVRSGPDGAVYVLTDMPEGQVLRLVPAETEEDE</sequence>
<proteinExistence type="predicted"/>
<dbReference type="PANTHER" id="PTHR19328:SF75">
    <property type="entry name" value="ALDOSE SUGAR DEHYDROGENASE YLII"/>
    <property type="match status" value="1"/>
</dbReference>
<dbReference type="InterPro" id="IPR011042">
    <property type="entry name" value="6-blade_b-propeller_TolB-like"/>
</dbReference>
<keyword evidence="4" id="KW-1185">Reference proteome</keyword>